<sequence length="65" mass="7709">MPEPLIDLSNPESWRLLKQARKRGYLTRDEFDQMFGSELPPDRMAALKRELWKLHITILVTGDKR</sequence>
<dbReference type="Proteomes" id="UP000403266">
    <property type="component" value="Unassembled WGS sequence"/>
</dbReference>
<dbReference type="OrthoDB" id="9867292at2"/>
<gene>
    <name evidence="1" type="ORF">FS320_00615</name>
</gene>
<dbReference type="RefSeq" id="WP_152708661.1">
    <property type="nucleotide sequence ID" value="NZ_VOSJ01000001.1"/>
</dbReference>
<name>A0A5N7MIJ6_9HYPH</name>
<organism evidence="1 2">
    <name type="scientific">Microvirga tunisiensis</name>
    <dbReference type="NCBI Taxonomy" id="2108360"/>
    <lineage>
        <taxon>Bacteria</taxon>
        <taxon>Pseudomonadati</taxon>
        <taxon>Pseudomonadota</taxon>
        <taxon>Alphaproteobacteria</taxon>
        <taxon>Hyphomicrobiales</taxon>
        <taxon>Methylobacteriaceae</taxon>
        <taxon>Microvirga</taxon>
    </lineage>
</organism>
<dbReference type="EMBL" id="VOSK01000001">
    <property type="protein sequence ID" value="MPR23756.1"/>
    <property type="molecule type" value="Genomic_DNA"/>
</dbReference>
<evidence type="ECO:0000313" key="1">
    <source>
        <dbReference type="EMBL" id="MPR23756.1"/>
    </source>
</evidence>
<keyword evidence="2" id="KW-1185">Reference proteome</keyword>
<protein>
    <submittedName>
        <fullName evidence="1">Uncharacterized protein</fullName>
    </submittedName>
</protein>
<comment type="caution">
    <text evidence="1">The sequence shown here is derived from an EMBL/GenBank/DDBJ whole genome shotgun (WGS) entry which is preliminary data.</text>
</comment>
<proteinExistence type="predicted"/>
<accession>A0A5N7MIJ6</accession>
<dbReference type="AlphaFoldDB" id="A0A5N7MIJ6"/>
<reference evidence="1 2" key="1">
    <citation type="journal article" date="2019" name="Syst. Appl. Microbiol.">
        <title>Microvirga tunisiensis sp. nov., a root nodule symbiotic bacterium isolated from Lupinus micranthus and L. luteus grown in Northern Tunisia.</title>
        <authorList>
            <person name="Msaddak A."/>
            <person name="Rejili M."/>
            <person name="Duran D."/>
            <person name="Mars M."/>
            <person name="Palacios J.M."/>
            <person name="Ruiz-Argueso T."/>
            <person name="Rey L."/>
            <person name="Imperial J."/>
        </authorList>
    </citation>
    <scope>NUCLEOTIDE SEQUENCE [LARGE SCALE GENOMIC DNA]</scope>
    <source>
        <strain evidence="1 2">Lmie10</strain>
    </source>
</reference>
<evidence type="ECO:0000313" key="2">
    <source>
        <dbReference type="Proteomes" id="UP000403266"/>
    </source>
</evidence>